<dbReference type="Gene3D" id="3.40.710.10">
    <property type="entry name" value="DD-peptidase/beta-lactamase superfamily"/>
    <property type="match status" value="1"/>
</dbReference>
<dbReference type="InterPro" id="IPR021860">
    <property type="entry name" value="Peptidase_S12_Pab87-rel_C"/>
</dbReference>
<dbReference type="InterPro" id="IPR001466">
    <property type="entry name" value="Beta-lactam-related"/>
</dbReference>
<organism evidence="5 6">
    <name type="scientific">Podospora aff. communis PSN243</name>
    <dbReference type="NCBI Taxonomy" id="3040156"/>
    <lineage>
        <taxon>Eukaryota</taxon>
        <taxon>Fungi</taxon>
        <taxon>Dikarya</taxon>
        <taxon>Ascomycota</taxon>
        <taxon>Pezizomycotina</taxon>
        <taxon>Sordariomycetes</taxon>
        <taxon>Sordariomycetidae</taxon>
        <taxon>Sordariales</taxon>
        <taxon>Podosporaceae</taxon>
        <taxon>Podospora</taxon>
    </lineage>
</organism>
<dbReference type="Pfam" id="PF00144">
    <property type="entry name" value="Beta-lactamase"/>
    <property type="match status" value="1"/>
</dbReference>
<evidence type="ECO:0000313" key="6">
    <source>
        <dbReference type="Proteomes" id="UP001321760"/>
    </source>
</evidence>
<dbReference type="PANTHER" id="PTHR46825:SF14">
    <property type="entry name" value="BETA-LACTAMASE-RELATED DOMAIN-CONTAINING PROTEIN"/>
    <property type="match status" value="1"/>
</dbReference>
<proteinExistence type="inferred from homology"/>
<evidence type="ECO:0000259" key="4">
    <source>
        <dbReference type="Pfam" id="PF11954"/>
    </source>
</evidence>
<protein>
    <submittedName>
        <fullName evidence="5">D-aminoacylase</fullName>
    </submittedName>
</protein>
<comment type="caution">
    <text evidence="5">The sequence shown here is derived from an EMBL/GenBank/DDBJ whole genome shotgun (WGS) entry which is preliminary data.</text>
</comment>
<feature type="domain" description="Peptidase S12 Pab87-related C-terminal" evidence="4">
    <location>
        <begin position="479"/>
        <end position="587"/>
    </location>
</feature>
<reference evidence="5" key="1">
    <citation type="journal article" date="2023" name="Mol. Phylogenet. Evol.">
        <title>Genome-scale phylogeny and comparative genomics of the fungal order Sordariales.</title>
        <authorList>
            <person name="Hensen N."/>
            <person name="Bonometti L."/>
            <person name="Westerberg I."/>
            <person name="Brannstrom I.O."/>
            <person name="Guillou S."/>
            <person name="Cros-Aarteil S."/>
            <person name="Calhoun S."/>
            <person name="Haridas S."/>
            <person name="Kuo A."/>
            <person name="Mondo S."/>
            <person name="Pangilinan J."/>
            <person name="Riley R."/>
            <person name="LaButti K."/>
            <person name="Andreopoulos B."/>
            <person name="Lipzen A."/>
            <person name="Chen C."/>
            <person name="Yan M."/>
            <person name="Daum C."/>
            <person name="Ng V."/>
            <person name="Clum A."/>
            <person name="Steindorff A."/>
            <person name="Ohm R.A."/>
            <person name="Martin F."/>
            <person name="Silar P."/>
            <person name="Natvig D.O."/>
            <person name="Lalanne C."/>
            <person name="Gautier V."/>
            <person name="Ament-Velasquez S.L."/>
            <person name="Kruys A."/>
            <person name="Hutchinson M.I."/>
            <person name="Powell A.J."/>
            <person name="Barry K."/>
            <person name="Miller A.N."/>
            <person name="Grigoriev I.V."/>
            <person name="Debuchy R."/>
            <person name="Gladieux P."/>
            <person name="Hiltunen Thoren M."/>
            <person name="Johannesson H."/>
        </authorList>
    </citation>
    <scope>NUCLEOTIDE SEQUENCE</scope>
    <source>
        <strain evidence="5">PSN243</strain>
    </source>
</reference>
<keyword evidence="6" id="KW-1185">Reference proteome</keyword>
<sequence length="608" mass="67003">MLIPLRIRQRAASVAEILLHPHRVWKNRKPIEQQSGTSNVLEPEMGSIGSQTEADGSEKGLIAARLRQVVPAIEQILQAGGAPGASIGVSFKGATILQLDFGVKNIVTKEKPTSDTLYSVASLTKAFTGSAISLLVHEGKLRWDTKVKTVLPEFDTQTPEVTNNATILDLLSHRMGLGMSNQWWYGAQGELLIEPSESIRYFNALPQVARFRSMYKYSNWNYDLLGKIISNVAGMSYGQFVEQRIFQPLQMTKSTTRAAAINPEDIATPYATLDDGSFFELPQPHIWDGTVHAAAQAVRTSVNDILKYANSLIQAFKSEDEGKMNESESPLKLVHHQLLSHMSRSKPPRPAKGYGLGFQFITLPSVLGFGCNSSYCKPMPTLTAAGGRSVVVRGHGGSMAGYTSTLALIPEDEIAVVVFTNSIGLADPSDWIATMLLEAVLDSPEKHDLVSLAKTAAAGHIASAQGLRKQLEEERVHAQRQEPRPLSEYVGLYRHAGNGFLIGILEKDGDLEIRFQNRESQAWKLRHHIGDTFEWMASRDEQAKRARFTYSPLNVFKIIFKEGSNGLVDGLCWPQEAKVGEDQQRFEKVEDLGKQSIQGGLLPAQVDL</sequence>
<evidence type="ECO:0000256" key="1">
    <source>
        <dbReference type="ARBA" id="ARBA00038215"/>
    </source>
</evidence>
<gene>
    <name evidence="5" type="ORF">QBC34DRAFT_398185</name>
</gene>
<accession>A0AAV9GWY5</accession>
<evidence type="ECO:0000313" key="5">
    <source>
        <dbReference type="EMBL" id="KAK4452747.1"/>
    </source>
</evidence>
<reference evidence="5" key="2">
    <citation type="submission" date="2023-05" db="EMBL/GenBank/DDBJ databases">
        <authorList>
            <consortium name="Lawrence Berkeley National Laboratory"/>
            <person name="Steindorff A."/>
            <person name="Hensen N."/>
            <person name="Bonometti L."/>
            <person name="Westerberg I."/>
            <person name="Brannstrom I.O."/>
            <person name="Guillou S."/>
            <person name="Cros-Aarteil S."/>
            <person name="Calhoun S."/>
            <person name="Haridas S."/>
            <person name="Kuo A."/>
            <person name="Mondo S."/>
            <person name="Pangilinan J."/>
            <person name="Riley R."/>
            <person name="Labutti K."/>
            <person name="Andreopoulos B."/>
            <person name="Lipzen A."/>
            <person name="Chen C."/>
            <person name="Yanf M."/>
            <person name="Daum C."/>
            <person name="Ng V."/>
            <person name="Clum A."/>
            <person name="Ohm R."/>
            <person name="Martin F."/>
            <person name="Silar P."/>
            <person name="Natvig D."/>
            <person name="Lalanne C."/>
            <person name="Gautier V."/>
            <person name="Ament-Velasquez S.L."/>
            <person name="Kruys A."/>
            <person name="Hutchinson M.I."/>
            <person name="Powell A.J."/>
            <person name="Barry K."/>
            <person name="Miller A.N."/>
            <person name="Grigoriev I.V."/>
            <person name="Debuchy R."/>
            <person name="Gladieux P."/>
            <person name="Thoren M.H."/>
            <person name="Johannesson H."/>
        </authorList>
    </citation>
    <scope>NUCLEOTIDE SEQUENCE</scope>
    <source>
        <strain evidence="5">PSN243</strain>
    </source>
</reference>
<evidence type="ECO:0000256" key="2">
    <source>
        <dbReference type="SAM" id="MobiDB-lite"/>
    </source>
</evidence>
<name>A0AAV9GWY5_9PEZI</name>
<comment type="similarity">
    <text evidence="1">Belongs to the peptidase S12 family.</text>
</comment>
<evidence type="ECO:0000259" key="3">
    <source>
        <dbReference type="Pfam" id="PF00144"/>
    </source>
</evidence>
<dbReference type="Gene3D" id="2.40.128.600">
    <property type="match status" value="1"/>
</dbReference>
<feature type="region of interest" description="Disordered" evidence="2">
    <location>
        <begin position="29"/>
        <end position="55"/>
    </location>
</feature>
<dbReference type="SUPFAM" id="SSF56601">
    <property type="entry name" value="beta-lactamase/transpeptidase-like"/>
    <property type="match status" value="1"/>
</dbReference>
<dbReference type="PANTHER" id="PTHR46825">
    <property type="entry name" value="D-ALANYL-D-ALANINE-CARBOXYPEPTIDASE/ENDOPEPTIDASE AMPH"/>
    <property type="match status" value="1"/>
</dbReference>
<dbReference type="Proteomes" id="UP001321760">
    <property type="component" value="Unassembled WGS sequence"/>
</dbReference>
<dbReference type="EMBL" id="MU865923">
    <property type="protein sequence ID" value="KAK4452747.1"/>
    <property type="molecule type" value="Genomic_DNA"/>
</dbReference>
<dbReference type="Pfam" id="PF11954">
    <property type="entry name" value="DUF3471"/>
    <property type="match status" value="1"/>
</dbReference>
<dbReference type="InterPro" id="IPR050491">
    <property type="entry name" value="AmpC-like"/>
</dbReference>
<feature type="domain" description="Beta-lactamase-related" evidence="3">
    <location>
        <begin position="73"/>
        <end position="424"/>
    </location>
</feature>
<dbReference type="InterPro" id="IPR012338">
    <property type="entry name" value="Beta-lactam/transpept-like"/>
</dbReference>
<dbReference type="AlphaFoldDB" id="A0AAV9GWY5"/>